<organism evidence="3 4">
    <name type="scientific">Stappia taiwanensis</name>
    <dbReference type="NCBI Taxonomy" id="992267"/>
    <lineage>
        <taxon>Bacteria</taxon>
        <taxon>Pseudomonadati</taxon>
        <taxon>Pseudomonadota</taxon>
        <taxon>Alphaproteobacteria</taxon>
        <taxon>Hyphomicrobiales</taxon>
        <taxon>Stappiaceae</taxon>
        <taxon>Stappia</taxon>
    </lineage>
</organism>
<dbReference type="RefSeq" id="WP_181761213.1">
    <property type="nucleotide sequence ID" value="NZ_BMCR01000007.1"/>
</dbReference>
<reference evidence="3 4" key="1">
    <citation type="submission" date="2020-07" db="EMBL/GenBank/DDBJ databases">
        <authorList>
            <person name="Li M."/>
        </authorList>
    </citation>
    <scope>NUCLEOTIDE SEQUENCE [LARGE SCALE GENOMIC DNA]</scope>
    <source>
        <strain evidence="3 4">DSM 23284</strain>
    </source>
</reference>
<dbReference type="GO" id="GO:0003824">
    <property type="term" value="F:catalytic activity"/>
    <property type="evidence" value="ECO:0007669"/>
    <property type="project" value="InterPro"/>
</dbReference>
<sequence>MTPFVLDPRLAADTLPVGLLGLCAVRLMSDARFPWLMLVPQRPDLTEILDLDEEERVLLMREIAAASSALRAVTVCDKLNVGALGNLVPQLHVHVIARFQGDAAWPGPVWGQGVPLPYEEDVAGMLIRRLRDALGMAPSGPGA</sequence>
<evidence type="ECO:0000259" key="2">
    <source>
        <dbReference type="PROSITE" id="PS51084"/>
    </source>
</evidence>
<feature type="domain" description="HIT" evidence="2">
    <location>
        <begin position="36"/>
        <end position="105"/>
    </location>
</feature>
<proteinExistence type="predicted"/>
<comment type="caution">
    <text evidence="1">Lacks conserved residue(s) required for the propagation of feature annotation.</text>
</comment>
<dbReference type="InterPro" id="IPR036265">
    <property type="entry name" value="HIT-like_sf"/>
</dbReference>
<dbReference type="AlphaFoldDB" id="A0A838XRS1"/>
<accession>A0A838XRS1</accession>
<evidence type="ECO:0000256" key="1">
    <source>
        <dbReference type="PROSITE-ProRule" id="PRU00464"/>
    </source>
</evidence>
<evidence type="ECO:0000313" key="4">
    <source>
        <dbReference type="Proteomes" id="UP000559404"/>
    </source>
</evidence>
<dbReference type="Gene3D" id="3.30.428.10">
    <property type="entry name" value="HIT-like"/>
    <property type="match status" value="1"/>
</dbReference>
<gene>
    <name evidence="3" type="ORF">H1W37_15220</name>
</gene>
<keyword evidence="4" id="KW-1185">Reference proteome</keyword>
<dbReference type="PROSITE" id="PS51084">
    <property type="entry name" value="HIT_2"/>
    <property type="match status" value="1"/>
</dbReference>
<dbReference type="Pfam" id="PF01230">
    <property type="entry name" value="HIT"/>
    <property type="match status" value="1"/>
</dbReference>
<reference evidence="3 4" key="2">
    <citation type="submission" date="2020-08" db="EMBL/GenBank/DDBJ databases">
        <title>Stappia taiwanensis sp. nov., isolated from a coastal thermal spring.</title>
        <authorList>
            <person name="Kampfer P."/>
        </authorList>
    </citation>
    <scope>NUCLEOTIDE SEQUENCE [LARGE SCALE GENOMIC DNA]</scope>
    <source>
        <strain evidence="3 4">DSM 23284</strain>
    </source>
</reference>
<dbReference type="Proteomes" id="UP000559404">
    <property type="component" value="Unassembled WGS sequence"/>
</dbReference>
<dbReference type="EMBL" id="JACEON010000015">
    <property type="protein sequence ID" value="MBA4613012.1"/>
    <property type="molecule type" value="Genomic_DNA"/>
</dbReference>
<evidence type="ECO:0000313" key="3">
    <source>
        <dbReference type="EMBL" id="MBA4613012.1"/>
    </source>
</evidence>
<name>A0A838XRS1_9HYPH</name>
<dbReference type="SUPFAM" id="SSF54197">
    <property type="entry name" value="HIT-like"/>
    <property type="match status" value="1"/>
</dbReference>
<dbReference type="InterPro" id="IPR011146">
    <property type="entry name" value="HIT-like"/>
</dbReference>
<dbReference type="InterPro" id="IPR026026">
    <property type="entry name" value="HIT_Hint"/>
</dbReference>
<dbReference type="PIRSF" id="PIRSF000714">
    <property type="entry name" value="HIT"/>
    <property type="match status" value="1"/>
</dbReference>
<protein>
    <submittedName>
        <fullName evidence="3">HIT family protein</fullName>
    </submittedName>
</protein>
<comment type="caution">
    <text evidence="3">The sequence shown here is derived from an EMBL/GenBank/DDBJ whole genome shotgun (WGS) entry which is preliminary data.</text>
</comment>